<comment type="caution">
    <text evidence="2">The sequence shown here is derived from an EMBL/GenBank/DDBJ whole genome shotgun (WGS) entry which is preliminary data.</text>
</comment>
<dbReference type="Proteomes" id="UP001485043">
    <property type="component" value="Unassembled WGS sequence"/>
</dbReference>
<evidence type="ECO:0000313" key="2">
    <source>
        <dbReference type="EMBL" id="KAK9862191.1"/>
    </source>
</evidence>
<name>A0AAW1SZQ8_9CHLO</name>
<dbReference type="Pfam" id="PF00144">
    <property type="entry name" value="Beta-lactamase"/>
    <property type="match status" value="1"/>
</dbReference>
<protein>
    <recommendedName>
        <fullName evidence="1">Beta-lactamase-related domain-containing protein</fullName>
    </recommendedName>
</protein>
<sequence>MVLAHVDVFLRGFRDHYLFAGVAAYAKAGRLVWNAAYPATYAVAANDIAANDIFPLGTGALSYIAAAAFQLRDANILDLDQPLTNYLDPADFGFASQWCPSIYAQPHEESPTGSTAASPSGVICTTPSIRQVLGMTAGLVDVADCNYTAGAWQTQYCAFNQPTYAALVQEATQGNVSAAQLISAFLWQAPLEFAPDEAFSFSPAGYWLVVYVIEQVTGGTLAEYLEDHIFQAVNLTSTFSGTPFSPGPGSISDLAVAVPGFVSAFTANVTVAPAHLPQGTYANTTQLLSKGSEVLLAVGLGSIWASAADHVSWYQSLLGNSSALSLAPTTITEMLTPSPLALVAENFYFAQGIGVVPTAGSSLYVDAVAFTGRFAGVKTSLPEKGV</sequence>
<gene>
    <name evidence="2" type="ORF">WJX84_003956</name>
</gene>
<dbReference type="Gene3D" id="3.40.710.10">
    <property type="entry name" value="DD-peptidase/beta-lactamase superfamily"/>
    <property type="match status" value="1"/>
</dbReference>
<feature type="domain" description="Beta-lactamase-related" evidence="1">
    <location>
        <begin position="13"/>
        <end position="323"/>
    </location>
</feature>
<accession>A0AAW1SZQ8</accession>
<organism evidence="2 3">
    <name type="scientific">Apatococcus fuscideae</name>
    <dbReference type="NCBI Taxonomy" id="2026836"/>
    <lineage>
        <taxon>Eukaryota</taxon>
        <taxon>Viridiplantae</taxon>
        <taxon>Chlorophyta</taxon>
        <taxon>core chlorophytes</taxon>
        <taxon>Trebouxiophyceae</taxon>
        <taxon>Chlorellales</taxon>
        <taxon>Chlorellaceae</taxon>
        <taxon>Apatococcus</taxon>
    </lineage>
</organism>
<dbReference type="PANTHER" id="PTHR46825:SF9">
    <property type="entry name" value="BETA-LACTAMASE-RELATED DOMAIN-CONTAINING PROTEIN"/>
    <property type="match status" value="1"/>
</dbReference>
<proteinExistence type="predicted"/>
<dbReference type="PANTHER" id="PTHR46825">
    <property type="entry name" value="D-ALANYL-D-ALANINE-CARBOXYPEPTIDASE/ENDOPEPTIDASE AMPH"/>
    <property type="match status" value="1"/>
</dbReference>
<dbReference type="InterPro" id="IPR050491">
    <property type="entry name" value="AmpC-like"/>
</dbReference>
<dbReference type="SUPFAM" id="SSF56601">
    <property type="entry name" value="beta-lactamase/transpeptidase-like"/>
    <property type="match status" value="1"/>
</dbReference>
<reference evidence="2 3" key="1">
    <citation type="journal article" date="2024" name="Nat. Commun.">
        <title>Phylogenomics reveals the evolutionary origins of lichenization in chlorophyte algae.</title>
        <authorList>
            <person name="Puginier C."/>
            <person name="Libourel C."/>
            <person name="Otte J."/>
            <person name="Skaloud P."/>
            <person name="Haon M."/>
            <person name="Grisel S."/>
            <person name="Petersen M."/>
            <person name="Berrin J.G."/>
            <person name="Delaux P.M."/>
            <person name="Dal Grande F."/>
            <person name="Keller J."/>
        </authorList>
    </citation>
    <scope>NUCLEOTIDE SEQUENCE [LARGE SCALE GENOMIC DNA]</scope>
    <source>
        <strain evidence="2 3">SAG 2523</strain>
    </source>
</reference>
<keyword evidence="3" id="KW-1185">Reference proteome</keyword>
<dbReference type="InterPro" id="IPR001466">
    <property type="entry name" value="Beta-lactam-related"/>
</dbReference>
<evidence type="ECO:0000313" key="3">
    <source>
        <dbReference type="Proteomes" id="UP001485043"/>
    </source>
</evidence>
<dbReference type="InterPro" id="IPR012338">
    <property type="entry name" value="Beta-lactam/transpept-like"/>
</dbReference>
<dbReference type="AlphaFoldDB" id="A0AAW1SZQ8"/>
<evidence type="ECO:0000259" key="1">
    <source>
        <dbReference type="Pfam" id="PF00144"/>
    </source>
</evidence>
<dbReference type="EMBL" id="JALJOV010000641">
    <property type="protein sequence ID" value="KAK9862191.1"/>
    <property type="molecule type" value="Genomic_DNA"/>
</dbReference>